<reference evidence="3" key="2">
    <citation type="submission" date="2025-08" db="UniProtKB">
        <authorList>
            <consortium name="RefSeq"/>
        </authorList>
    </citation>
    <scope>IDENTIFICATION</scope>
</reference>
<dbReference type="GeneID" id="105846818"/>
<sequence length="437" mass="51188">MSCRNIPMFVVQISSNFESFHAGVYCFISSLSKSCITYLDRWSRVEETYRFLNNIEIDHQKLGLQDLITSMNTSEVDADQHFKFETIKLIESNNDRVAVVCYVPNSIREVHLFVSLLYGSWRHINDNLKSFESIYGIKNHIDLLVFSHPSVVDHLKVVCNEYNLNRNIFNNQGCYVIEQPFESNIDYGPINSFIMFNRTDIYFILESYKYTMRTDYDAFLSPALYFWKPKYNIMTGEGGYSVDFNRNRLKNISKKLGMKHAGIHNVGSTWLGETKVFITLAKKTLELTSYIYLNEFHPNLPGLEKLDLQNNIYGQWPTWWRPVSLLYGAELSLNHLVEDFSESHKGAMDVPSCSDKSIWETPHIHCWHNECEFQKFEFIKHLANIIDKTNTIPGEIAHRMMENLYEKDVTNMTIMQYSTYIAWNSVGKHLKKYFLED</sequence>
<dbReference type="InterPro" id="IPR055588">
    <property type="entry name" value="DUF7164"/>
</dbReference>
<proteinExistence type="predicted"/>
<evidence type="ECO:0000313" key="3">
    <source>
        <dbReference type="RefSeq" id="XP_065647277.1"/>
    </source>
</evidence>
<feature type="domain" description="DUF7164" evidence="1">
    <location>
        <begin position="92"/>
        <end position="434"/>
    </location>
</feature>
<keyword evidence="2" id="KW-1185">Reference proteome</keyword>
<name>A0ABM4BE99_HYDVU</name>
<reference evidence="2" key="1">
    <citation type="submission" date="2025-05" db="UniProtKB">
        <authorList>
            <consortium name="RefSeq"/>
        </authorList>
    </citation>
    <scope>NUCLEOTIDE SEQUENCE [LARGE SCALE GENOMIC DNA]</scope>
</reference>
<dbReference type="Proteomes" id="UP001652625">
    <property type="component" value="Chromosome 02"/>
</dbReference>
<dbReference type="RefSeq" id="XP_065647277.1">
    <property type="nucleotide sequence ID" value="XM_065791205.1"/>
</dbReference>
<gene>
    <name evidence="3" type="primary">LOC105846818</name>
</gene>
<evidence type="ECO:0000313" key="2">
    <source>
        <dbReference type="Proteomes" id="UP001652625"/>
    </source>
</evidence>
<accession>A0ABM4BE99</accession>
<organism evidence="2 3">
    <name type="scientific">Hydra vulgaris</name>
    <name type="common">Hydra</name>
    <name type="synonym">Hydra attenuata</name>
    <dbReference type="NCBI Taxonomy" id="6087"/>
    <lineage>
        <taxon>Eukaryota</taxon>
        <taxon>Metazoa</taxon>
        <taxon>Cnidaria</taxon>
        <taxon>Hydrozoa</taxon>
        <taxon>Hydroidolina</taxon>
        <taxon>Anthoathecata</taxon>
        <taxon>Aplanulata</taxon>
        <taxon>Hydridae</taxon>
        <taxon>Hydra</taxon>
    </lineage>
</organism>
<dbReference type="Pfam" id="PF23741">
    <property type="entry name" value="DUF7164"/>
    <property type="match status" value="1"/>
</dbReference>
<evidence type="ECO:0000259" key="1">
    <source>
        <dbReference type="Pfam" id="PF23741"/>
    </source>
</evidence>
<protein>
    <submittedName>
        <fullName evidence="3">Uncharacterized protein LOC105846818 isoform X2</fullName>
    </submittedName>
</protein>